<dbReference type="SUPFAM" id="SSF50156">
    <property type="entry name" value="PDZ domain-like"/>
    <property type="match status" value="2"/>
</dbReference>
<dbReference type="SMART" id="SM00228">
    <property type="entry name" value="PDZ"/>
    <property type="match status" value="2"/>
</dbReference>
<evidence type="ECO:0000313" key="2">
    <source>
        <dbReference type="EMBL" id="GIY30490.1"/>
    </source>
</evidence>
<dbReference type="Gene3D" id="2.30.42.10">
    <property type="match status" value="2"/>
</dbReference>
<dbReference type="GO" id="GO:0043113">
    <property type="term" value="P:receptor clustering"/>
    <property type="evidence" value="ECO:0007669"/>
    <property type="project" value="TreeGrafter"/>
</dbReference>
<comment type="caution">
    <text evidence="2">The sequence shown here is derived from an EMBL/GenBank/DDBJ whole genome shotgun (WGS) entry which is preliminary data.</text>
</comment>
<feature type="domain" description="PDZ" evidence="1">
    <location>
        <begin position="282"/>
        <end position="373"/>
    </location>
</feature>
<dbReference type="EMBL" id="BPLQ01007503">
    <property type="protein sequence ID" value="GIY30490.1"/>
    <property type="molecule type" value="Genomic_DNA"/>
</dbReference>
<dbReference type="AlphaFoldDB" id="A0AAV4SA17"/>
<evidence type="ECO:0000313" key="3">
    <source>
        <dbReference type="Proteomes" id="UP001054837"/>
    </source>
</evidence>
<dbReference type="PANTHER" id="PTHR23119">
    <property type="entry name" value="DISCS LARGE"/>
    <property type="match status" value="1"/>
</dbReference>
<dbReference type="PANTHER" id="PTHR23119:SF44">
    <property type="entry name" value="PROTEIN LAP4"/>
    <property type="match status" value="1"/>
</dbReference>
<gene>
    <name evidence="2" type="primary">scrib</name>
    <name evidence="2" type="ORF">CDAR_241691</name>
</gene>
<protein>
    <submittedName>
        <fullName evidence="2">Protein lap4</fullName>
    </submittedName>
</protein>
<feature type="non-terminal residue" evidence="2">
    <location>
        <position position="411"/>
    </location>
</feature>
<dbReference type="GO" id="GO:0045197">
    <property type="term" value="P:establishment or maintenance of epithelial cell apical/basal polarity"/>
    <property type="evidence" value="ECO:0007669"/>
    <property type="project" value="TreeGrafter"/>
</dbReference>
<keyword evidence="3" id="KW-1185">Reference proteome</keyword>
<name>A0AAV4SA17_9ARAC</name>
<dbReference type="InterPro" id="IPR001478">
    <property type="entry name" value="PDZ"/>
</dbReference>
<dbReference type="InterPro" id="IPR036034">
    <property type="entry name" value="PDZ_sf"/>
</dbReference>
<dbReference type="Proteomes" id="UP001054837">
    <property type="component" value="Unassembled WGS sequence"/>
</dbReference>
<feature type="domain" description="PDZ" evidence="1">
    <location>
        <begin position="186"/>
        <end position="275"/>
    </location>
</feature>
<dbReference type="GO" id="GO:0019901">
    <property type="term" value="F:protein kinase binding"/>
    <property type="evidence" value="ECO:0007669"/>
    <property type="project" value="TreeGrafter"/>
</dbReference>
<evidence type="ECO:0000259" key="1">
    <source>
        <dbReference type="PROSITE" id="PS50106"/>
    </source>
</evidence>
<dbReference type="GO" id="GO:0016323">
    <property type="term" value="C:basolateral plasma membrane"/>
    <property type="evidence" value="ECO:0007669"/>
    <property type="project" value="TreeGrafter"/>
</dbReference>
<dbReference type="InterPro" id="IPR050614">
    <property type="entry name" value="Synaptic_Scaffolding_LAP-MAGUK"/>
</dbReference>
<dbReference type="Pfam" id="PF00595">
    <property type="entry name" value="PDZ"/>
    <property type="match status" value="2"/>
</dbReference>
<proteinExistence type="predicted"/>
<reference evidence="2 3" key="1">
    <citation type="submission" date="2021-06" db="EMBL/GenBank/DDBJ databases">
        <title>Caerostris darwini draft genome.</title>
        <authorList>
            <person name="Kono N."/>
            <person name="Arakawa K."/>
        </authorList>
    </citation>
    <scope>NUCLEOTIDE SEQUENCE [LARGE SCALE GENOMIC DNA]</scope>
</reference>
<organism evidence="2 3">
    <name type="scientific">Caerostris darwini</name>
    <dbReference type="NCBI Taxonomy" id="1538125"/>
    <lineage>
        <taxon>Eukaryota</taxon>
        <taxon>Metazoa</taxon>
        <taxon>Ecdysozoa</taxon>
        <taxon>Arthropoda</taxon>
        <taxon>Chelicerata</taxon>
        <taxon>Arachnida</taxon>
        <taxon>Araneae</taxon>
        <taxon>Araneomorphae</taxon>
        <taxon>Entelegynae</taxon>
        <taxon>Araneoidea</taxon>
        <taxon>Araneidae</taxon>
        <taxon>Caerostris</taxon>
    </lineage>
</organism>
<accession>A0AAV4SA17</accession>
<dbReference type="GO" id="GO:0098609">
    <property type="term" value="P:cell-cell adhesion"/>
    <property type="evidence" value="ECO:0007669"/>
    <property type="project" value="TreeGrafter"/>
</dbReference>
<dbReference type="GO" id="GO:0030054">
    <property type="term" value="C:cell junction"/>
    <property type="evidence" value="ECO:0007669"/>
    <property type="project" value="TreeGrafter"/>
</dbReference>
<dbReference type="PROSITE" id="PS50106">
    <property type="entry name" value="PDZ"/>
    <property type="match status" value="2"/>
</dbReference>
<dbReference type="GO" id="GO:0097120">
    <property type="term" value="P:receptor localization to synapse"/>
    <property type="evidence" value="ECO:0007669"/>
    <property type="project" value="TreeGrafter"/>
</dbReference>
<sequence length="411" mass="44620">MQQLAVSSESGTASRNSNRLNVGLRCPDSTTSTIYNPRISYCPLNDTNLHKRNEYQAAISQQMAVTLPNTYHHQNKMSSFEPDMTSTPMSLSRASCKNTPDVVQSSVLNSLVHSASYDTKDLYDGPIVKVTVQNPRPYVPLTPELPAPTKALGDTSEVLTRSSYSETTFTRYTNNSLTSNAPICEEVTVTRLNGSLGLSIMGGKDRTCIPFGDGNGIYVSKIVPNGTAAKTKKIRVGDRIIKVNDIDLNDLAHAEAVAALCESVDEVKLTIQHDPLPDGWQELSFAVPENELLGVIIDGGVKEVHTKPSSLDEGIFITKILRNSAAEKDGRLKVGMRIIEVSNVSLLGVSLEEANRALNSYHSYVSFIVCTGNYNSPTNMLYSCVPGSSSVTIDSMPCIDSDDDSTDAFRP</sequence>